<evidence type="ECO:0008006" key="4">
    <source>
        <dbReference type="Google" id="ProtNLM"/>
    </source>
</evidence>
<proteinExistence type="predicted"/>
<evidence type="ECO:0000313" key="2">
    <source>
        <dbReference type="EMBL" id="NYG19604.1"/>
    </source>
</evidence>
<comment type="caution">
    <text evidence="2">The sequence shown here is derived from an EMBL/GenBank/DDBJ whole genome shotgun (WGS) entry which is preliminary data.</text>
</comment>
<gene>
    <name evidence="2" type="ORF">BJY17_000351</name>
</gene>
<dbReference type="RefSeq" id="WP_179549858.1">
    <property type="nucleotide sequence ID" value="NZ_JACCFI010000001.1"/>
</dbReference>
<reference evidence="2 3" key="1">
    <citation type="submission" date="2020-07" db="EMBL/GenBank/DDBJ databases">
        <title>Sequencing the genomes of 1000 actinobacteria strains.</title>
        <authorList>
            <person name="Klenk H.-P."/>
        </authorList>
    </citation>
    <scope>NUCLEOTIDE SEQUENCE [LARGE SCALE GENOMIC DNA]</scope>
    <source>
        <strain evidence="2 3">DSM 8598</strain>
    </source>
</reference>
<sequence length="64" mass="6815">MSTEPDRSAEAETTSPASDASSSSVSSVLAEVESRPLDERAAAYQSLADELRTQLEQSDPSLRT</sequence>
<accession>A0A852WX30</accession>
<dbReference type="EMBL" id="JACCFI010000001">
    <property type="protein sequence ID" value="NYG19604.1"/>
    <property type="molecule type" value="Genomic_DNA"/>
</dbReference>
<dbReference type="AlphaFoldDB" id="A0A852WX30"/>
<keyword evidence="3" id="KW-1185">Reference proteome</keyword>
<feature type="compositionally biased region" description="Low complexity" evidence="1">
    <location>
        <begin position="11"/>
        <end position="31"/>
    </location>
</feature>
<organism evidence="2 3">
    <name type="scientific">Agromyces hippuratus</name>
    <dbReference type="NCBI Taxonomy" id="286438"/>
    <lineage>
        <taxon>Bacteria</taxon>
        <taxon>Bacillati</taxon>
        <taxon>Actinomycetota</taxon>
        <taxon>Actinomycetes</taxon>
        <taxon>Micrococcales</taxon>
        <taxon>Microbacteriaceae</taxon>
        <taxon>Agromyces</taxon>
    </lineage>
</organism>
<feature type="compositionally biased region" description="Basic and acidic residues" evidence="1">
    <location>
        <begin position="1"/>
        <end position="10"/>
    </location>
</feature>
<evidence type="ECO:0000313" key="3">
    <source>
        <dbReference type="Proteomes" id="UP000549066"/>
    </source>
</evidence>
<dbReference type="Proteomes" id="UP000549066">
    <property type="component" value="Unassembled WGS sequence"/>
</dbReference>
<name>A0A852WX30_9MICO</name>
<feature type="region of interest" description="Disordered" evidence="1">
    <location>
        <begin position="1"/>
        <end position="37"/>
    </location>
</feature>
<evidence type="ECO:0000256" key="1">
    <source>
        <dbReference type="SAM" id="MobiDB-lite"/>
    </source>
</evidence>
<protein>
    <recommendedName>
        <fullName evidence="4">Nucleotide exchange factor GrpE</fullName>
    </recommendedName>
</protein>